<comment type="caution">
    <text evidence="6">The sequence shown here is derived from an EMBL/GenBank/DDBJ whole genome shotgun (WGS) entry which is preliminary data.</text>
</comment>
<evidence type="ECO:0000256" key="5">
    <source>
        <dbReference type="SAM" id="Phobius"/>
    </source>
</evidence>
<feature type="transmembrane region" description="Helical" evidence="5">
    <location>
        <begin position="137"/>
        <end position="157"/>
    </location>
</feature>
<dbReference type="Gene3D" id="1.10.3730.20">
    <property type="match status" value="1"/>
</dbReference>
<dbReference type="InterPro" id="IPR007271">
    <property type="entry name" value="Nuc_sug_transpt"/>
</dbReference>
<dbReference type="PROSITE" id="PS51257">
    <property type="entry name" value="PROKAR_LIPOPROTEIN"/>
    <property type="match status" value="1"/>
</dbReference>
<reference evidence="6" key="1">
    <citation type="submission" date="2023-04" db="EMBL/GenBank/DDBJ databases">
        <title>Ambrosiozyma monospora NBRC 1965.</title>
        <authorList>
            <person name="Ichikawa N."/>
            <person name="Sato H."/>
            <person name="Tonouchi N."/>
        </authorList>
    </citation>
    <scope>NUCLEOTIDE SEQUENCE</scope>
    <source>
        <strain evidence="6">NBRC 1965</strain>
    </source>
</reference>
<keyword evidence="4 5" id="KW-0472">Membrane</keyword>
<feature type="transmembrane region" description="Helical" evidence="5">
    <location>
        <begin position="283"/>
        <end position="307"/>
    </location>
</feature>
<dbReference type="Proteomes" id="UP001165063">
    <property type="component" value="Unassembled WGS sequence"/>
</dbReference>
<dbReference type="PANTHER" id="PTHR13146:SF0">
    <property type="entry name" value="SOLUTE CARRIER FAMILY 35 MEMBER F6"/>
    <property type="match status" value="1"/>
</dbReference>
<gene>
    <name evidence="6" type="ORF">Amon01_000176700</name>
</gene>
<protein>
    <submittedName>
        <fullName evidence="6">Unnamed protein product</fullName>
    </submittedName>
</protein>
<dbReference type="InterPro" id="IPR012404">
    <property type="entry name" value="UCP036436"/>
</dbReference>
<name>A0A9W6YV22_AMBMO</name>
<keyword evidence="2 5" id="KW-0812">Transmembrane</keyword>
<dbReference type="EMBL" id="BSXU01000571">
    <property type="protein sequence ID" value="GMG21152.1"/>
    <property type="molecule type" value="Genomic_DNA"/>
</dbReference>
<dbReference type="AlphaFoldDB" id="A0A9W6YV22"/>
<organism evidence="6 7">
    <name type="scientific">Ambrosiozyma monospora</name>
    <name type="common">Yeast</name>
    <name type="synonym">Endomycopsis monosporus</name>
    <dbReference type="NCBI Taxonomy" id="43982"/>
    <lineage>
        <taxon>Eukaryota</taxon>
        <taxon>Fungi</taxon>
        <taxon>Dikarya</taxon>
        <taxon>Ascomycota</taxon>
        <taxon>Saccharomycotina</taxon>
        <taxon>Pichiomycetes</taxon>
        <taxon>Pichiales</taxon>
        <taxon>Pichiaceae</taxon>
        <taxon>Ambrosiozyma</taxon>
    </lineage>
</organism>
<dbReference type="InterPro" id="IPR037185">
    <property type="entry name" value="EmrE-like"/>
</dbReference>
<evidence type="ECO:0000256" key="2">
    <source>
        <dbReference type="ARBA" id="ARBA00022692"/>
    </source>
</evidence>
<feature type="transmembrane region" description="Helical" evidence="5">
    <location>
        <begin position="164"/>
        <end position="181"/>
    </location>
</feature>
<dbReference type="Pfam" id="PF04142">
    <property type="entry name" value="Nuc_sug_transp"/>
    <property type="match status" value="1"/>
</dbReference>
<keyword evidence="3 5" id="KW-1133">Transmembrane helix</keyword>
<accession>A0A9W6YV22</accession>
<comment type="subcellular location">
    <subcellularLocation>
        <location evidence="1">Membrane</location>
        <topology evidence="1">Multi-pass membrane protein</topology>
    </subcellularLocation>
</comment>
<proteinExistence type="predicted"/>
<sequence length="393" mass="43464">MTVHKKSILLLIVAGTIITGCCNSIFTKVQDLECVENCGDPEHEKKFEQPVLQTLQMFIGEMLCWIPLLIRQFTRPGGFSDRGDTVPLLTDAARPYNNGKKQINGFRDSLILSIPSTCDLLATTLLNVGLLYTPVSIYQMSRGSIILFVGLFSVVFLKRNITRIEWASLFVVVFGVFLVGLSGSLDSNNVQKDKFTSGEVLFGMSIILLGVMFSATQFVVEEHILSRLEVKPMKLVGFEGTYGALVSILVMLVGHLAVGSTAAGKGGPFDAVNAFQQMFSNNVVLFTSLLIMLSISSFNFFGISLTAQLSATARSTIDTTRTLLVWLVSLCIGWESFKWLQLVGFALLVFGTLVFNGVVMLDQAKWVPSWFHADQRKRDELLINAVDEQVERF</sequence>
<keyword evidence="7" id="KW-1185">Reference proteome</keyword>
<evidence type="ECO:0000256" key="3">
    <source>
        <dbReference type="ARBA" id="ARBA00022989"/>
    </source>
</evidence>
<evidence type="ECO:0000256" key="1">
    <source>
        <dbReference type="ARBA" id="ARBA00004141"/>
    </source>
</evidence>
<evidence type="ECO:0000256" key="4">
    <source>
        <dbReference type="ARBA" id="ARBA00023136"/>
    </source>
</evidence>
<dbReference type="GO" id="GO:0015165">
    <property type="term" value="F:pyrimidine nucleotide-sugar transmembrane transporter activity"/>
    <property type="evidence" value="ECO:0007669"/>
    <property type="project" value="InterPro"/>
</dbReference>
<feature type="transmembrane region" description="Helical" evidence="5">
    <location>
        <begin position="343"/>
        <end position="361"/>
    </location>
</feature>
<evidence type="ECO:0000313" key="7">
    <source>
        <dbReference type="Proteomes" id="UP001165063"/>
    </source>
</evidence>
<feature type="transmembrane region" description="Helical" evidence="5">
    <location>
        <begin position="201"/>
        <end position="220"/>
    </location>
</feature>
<feature type="transmembrane region" description="Helical" evidence="5">
    <location>
        <begin position="241"/>
        <end position="263"/>
    </location>
</feature>
<dbReference type="PIRSF" id="PIRSF036436">
    <property type="entry name" value="UCP036436"/>
    <property type="match status" value="1"/>
</dbReference>
<dbReference type="GO" id="GO:0000139">
    <property type="term" value="C:Golgi membrane"/>
    <property type="evidence" value="ECO:0007669"/>
    <property type="project" value="InterPro"/>
</dbReference>
<evidence type="ECO:0000313" key="6">
    <source>
        <dbReference type="EMBL" id="GMG21152.1"/>
    </source>
</evidence>
<dbReference type="PANTHER" id="PTHR13146">
    <property type="match status" value="1"/>
</dbReference>
<dbReference type="OrthoDB" id="408493at2759"/>
<feature type="transmembrane region" description="Helical" evidence="5">
    <location>
        <begin position="7"/>
        <end position="26"/>
    </location>
</feature>
<dbReference type="SUPFAM" id="SSF103481">
    <property type="entry name" value="Multidrug resistance efflux transporter EmrE"/>
    <property type="match status" value="1"/>
</dbReference>